<dbReference type="AlphaFoldDB" id="A0A1A8T1N9"/>
<evidence type="ECO:0000313" key="4">
    <source>
        <dbReference type="Proteomes" id="UP000092627"/>
    </source>
</evidence>
<dbReference type="Gene3D" id="1.25.40.10">
    <property type="entry name" value="Tetratricopeptide repeat domain"/>
    <property type="match status" value="1"/>
</dbReference>
<dbReference type="InterPro" id="IPR011990">
    <property type="entry name" value="TPR-like_helical_dom_sf"/>
</dbReference>
<feature type="repeat" description="TPR" evidence="1">
    <location>
        <begin position="63"/>
        <end position="96"/>
    </location>
</feature>
<feature type="signal peptide" evidence="2">
    <location>
        <begin position="1"/>
        <end position="23"/>
    </location>
</feature>
<evidence type="ECO:0008006" key="5">
    <source>
        <dbReference type="Google" id="ProtNLM"/>
    </source>
</evidence>
<organism evidence="3 4">
    <name type="scientific">Marinomonas aquimarina</name>
    <dbReference type="NCBI Taxonomy" id="295068"/>
    <lineage>
        <taxon>Bacteria</taxon>
        <taxon>Pseudomonadati</taxon>
        <taxon>Pseudomonadota</taxon>
        <taxon>Gammaproteobacteria</taxon>
        <taxon>Oceanospirillales</taxon>
        <taxon>Oceanospirillaceae</taxon>
        <taxon>Marinomonas</taxon>
    </lineage>
</organism>
<proteinExistence type="predicted"/>
<evidence type="ECO:0000256" key="2">
    <source>
        <dbReference type="SAM" id="SignalP"/>
    </source>
</evidence>
<dbReference type="OrthoDB" id="7056677at2"/>
<dbReference type="RefSeq" id="WP_067204785.1">
    <property type="nucleotide sequence ID" value="NZ_FLOC01000001.1"/>
</dbReference>
<dbReference type="Proteomes" id="UP000092627">
    <property type="component" value="Unassembled WGS sequence"/>
</dbReference>
<keyword evidence="4" id="KW-1185">Reference proteome</keyword>
<evidence type="ECO:0000256" key="1">
    <source>
        <dbReference type="PROSITE-ProRule" id="PRU00339"/>
    </source>
</evidence>
<feature type="chain" id="PRO_5008378714" description="Tetratricopeptide repeat protein" evidence="2">
    <location>
        <begin position="24"/>
        <end position="437"/>
    </location>
</feature>
<dbReference type="STRING" id="295068.MAQ5080_00394"/>
<protein>
    <recommendedName>
        <fullName evidence="5">Tetratricopeptide repeat protein</fullName>
    </recommendedName>
</protein>
<reference evidence="3 4" key="1">
    <citation type="submission" date="2016-06" db="EMBL/GenBank/DDBJ databases">
        <authorList>
            <person name="Kjaerup R.B."/>
            <person name="Dalgaard T.S."/>
            <person name="Juul-Madsen H.R."/>
        </authorList>
    </citation>
    <scope>NUCLEOTIDE SEQUENCE [LARGE SCALE GENOMIC DNA]</scope>
    <source>
        <strain evidence="3 4">CECT 5080</strain>
    </source>
</reference>
<keyword evidence="1" id="KW-0802">TPR repeat</keyword>
<evidence type="ECO:0000313" key="3">
    <source>
        <dbReference type="EMBL" id="SBS25879.1"/>
    </source>
</evidence>
<dbReference type="SUPFAM" id="SSF56935">
    <property type="entry name" value="Porins"/>
    <property type="match status" value="1"/>
</dbReference>
<dbReference type="EMBL" id="FLOC01000001">
    <property type="protein sequence ID" value="SBS25879.1"/>
    <property type="molecule type" value="Genomic_DNA"/>
</dbReference>
<dbReference type="InterPro" id="IPR019734">
    <property type="entry name" value="TPR_rpt"/>
</dbReference>
<sequence length="437" mass="49872">MMTRFRSTVAVFASLVLSQVSFANDAELTCVMPNNIPAQPSLESWQALRPILAAQLNQCLHSDEYFALYGASLLYTGRISRAVEMLERSLLINPFNGSARLDYAQALFQSNQLIAALQVNQALLDEPNLPEHLKGYLEERKAAWSKQLHYWDNQFTYLYGHSSNLNNATNIEQLNLISADQLIPAIIAPDYRAQSGGFHYASLLSRYYSLTPDGTERLSFAVNTRDSHLDQADTDELKLTYETETESLNQRNHWSIGLEHLRLGDNGLYSALDGKFTVYPRSEPTSYVELEGRYVDFTGQSLLDETSFMVRPGLIFSDNNMRFGFEIGFGLNKQIDDRAGGDRSQQEASIFYDLALFRGRLTSRLSYLRTHDSESYSSLFGDNKRDTKSLTTSIQYFYPINNDWIIHGSYYHRDQESNIDLFDTKTESIDLGFTYRF</sequence>
<keyword evidence="2" id="KW-0732">Signal</keyword>
<accession>A0A1A8T1N9</accession>
<dbReference type="SUPFAM" id="SSF48452">
    <property type="entry name" value="TPR-like"/>
    <property type="match status" value="1"/>
</dbReference>
<name>A0A1A8T1N9_9GAMM</name>
<gene>
    <name evidence="3" type="ORF">MAQ5080_00394</name>
</gene>
<dbReference type="PROSITE" id="PS50005">
    <property type="entry name" value="TPR"/>
    <property type="match status" value="1"/>
</dbReference>